<evidence type="ECO:0000259" key="1">
    <source>
        <dbReference type="PROSITE" id="PS50405"/>
    </source>
</evidence>
<reference evidence="2" key="1">
    <citation type="journal article" date="2020" name="Fungal Divers.">
        <title>Resolving the Mortierellaceae phylogeny through synthesis of multi-gene phylogenetics and phylogenomics.</title>
        <authorList>
            <person name="Vandepol N."/>
            <person name="Liber J."/>
            <person name="Desiro A."/>
            <person name="Na H."/>
            <person name="Kennedy M."/>
            <person name="Barry K."/>
            <person name="Grigoriev I.V."/>
            <person name="Miller A.N."/>
            <person name="O'Donnell K."/>
            <person name="Stajich J.E."/>
            <person name="Bonito G."/>
        </authorList>
    </citation>
    <scope>NUCLEOTIDE SEQUENCE</scope>
    <source>
        <strain evidence="2">KOD1015</strain>
    </source>
</reference>
<accession>A0A9P6K9R9</accession>
<dbReference type="PROSITE" id="PS50405">
    <property type="entry name" value="GST_CTER"/>
    <property type="match status" value="1"/>
</dbReference>
<dbReference type="InterPro" id="IPR004046">
    <property type="entry name" value="GST_C"/>
</dbReference>
<dbReference type="AlphaFoldDB" id="A0A9P6K9R9"/>
<comment type="caution">
    <text evidence="2">The sequence shown here is derived from an EMBL/GenBank/DDBJ whole genome shotgun (WGS) entry which is preliminary data.</text>
</comment>
<dbReference type="InterPro" id="IPR010987">
    <property type="entry name" value="Glutathione-S-Trfase_C-like"/>
</dbReference>
<name>A0A9P6K9R9_9FUNG</name>
<dbReference type="Pfam" id="PF14497">
    <property type="entry name" value="GST_C_3"/>
    <property type="match status" value="1"/>
</dbReference>
<organism evidence="2 3">
    <name type="scientific">Lunasporangiospora selenospora</name>
    <dbReference type="NCBI Taxonomy" id="979761"/>
    <lineage>
        <taxon>Eukaryota</taxon>
        <taxon>Fungi</taxon>
        <taxon>Fungi incertae sedis</taxon>
        <taxon>Mucoromycota</taxon>
        <taxon>Mortierellomycotina</taxon>
        <taxon>Mortierellomycetes</taxon>
        <taxon>Mortierellales</taxon>
        <taxon>Mortierellaceae</taxon>
        <taxon>Lunasporangiospora</taxon>
    </lineage>
</organism>
<dbReference type="CDD" id="cd00299">
    <property type="entry name" value="GST_C_family"/>
    <property type="match status" value="1"/>
</dbReference>
<dbReference type="SUPFAM" id="SSF47616">
    <property type="entry name" value="GST C-terminal domain-like"/>
    <property type="match status" value="1"/>
</dbReference>
<gene>
    <name evidence="2" type="ORF">BGW38_008044</name>
</gene>
<evidence type="ECO:0000313" key="2">
    <source>
        <dbReference type="EMBL" id="KAF9577028.1"/>
    </source>
</evidence>
<evidence type="ECO:0000313" key="3">
    <source>
        <dbReference type="Proteomes" id="UP000780801"/>
    </source>
</evidence>
<feature type="domain" description="GST C-terminal" evidence="1">
    <location>
        <begin position="1"/>
        <end position="114"/>
    </location>
</feature>
<dbReference type="EMBL" id="JAABOA010005422">
    <property type="protein sequence ID" value="KAF9577028.1"/>
    <property type="molecule type" value="Genomic_DNA"/>
</dbReference>
<dbReference type="OrthoDB" id="202840at2759"/>
<proteinExistence type="predicted"/>
<dbReference type="InterPro" id="IPR036282">
    <property type="entry name" value="Glutathione-S-Trfase_C_sf"/>
</dbReference>
<feature type="non-terminal residue" evidence="2">
    <location>
        <position position="1"/>
    </location>
</feature>
<keyword evidence="3" id="KW-1185">Reference proteome</keyword>
<protein>
    <recommendedName>
        <fullName evidence="1">GST C-terminal domain-containing protein</fullName>
    </recommendedName>
</protein>
<sequence>AAYTLDAKEQVQFYDEWIVELQKFNKLLLNAPKDKDTKGPYFLGDRFTIADLLVAPLVARLFLVEAYNNNKVPTVETHPELARFFEWREALLLRASVIKATAPKQTLIDSNRKFVKERYGN</sequence>
<dbReference type="Proteomes" id="UP000780801">
    <property type="component" value="Unassembled WGS sequence"/>
</dbReference>
<dbReference type="Gene3D" id="1.20.1050.10">
    <property type="match status" value="1"/>
</dbReference>